<dbReference type="PANTHER" id="PTHR41700">
    <property type="entry name" value="GCN5-RELATED N-ACETYLTRANSFERASE"/>
    <property type="match status" value="1"/>
</dbReference>
<dbReference type="InterPro" id="IPR000182">
    <property type="entry name" value="GNAT_dom"/>
</dbReference>
<dbReference type="Gene3D" id="3.40.630.30">
    <property type="match status" value="1"/>
</dbReference>
<protein>
    <submittedName>
        <fullName evidence="2">GNAT family N-acetyltransferase</fullName>
    </submittedName>
</protein>
<dbReference type="RefSeq" id="WP_203352984.1">
    <property type="nucleotide sequence ID" value="NZ_CP069127.1"/>
</dbReference>
<sequence length="276" mass="31457">MQRELEYRIMMTAPQMVEMEDLQRRIWGASSISPVPQLMAAIHNGGVVIAAYHEEKPVGFCYGFAGFKEGKAHLCSHMLGILPEYRDWGIGKQLKLCQREWAMENGYEKMTWTYDPLEARNAYLNLCKLGGTVRTYMESYYGDMGDGINKGMPTDRFLLEWELGSERVKSTIQGTSLEQSKWRGYPVVLDWEENERQQPRPVIRQGVGAHDGILLSVPAAIQKMKQEHLDTAMEWRLALRSLCKEAFSKGYAVMGLVKNDDPVHAYVLERSVKGEA</sequence>
<dbReference type="CDD" id="cd04301">
    <property type="entry name" value="NAT_SF"/>
    <property type="match status" value="1"/>
</dbReference>
<feature type="domain" description="N-acetyltransferase" evidence="1">
    <location>
        <begin position="5"/>
        <end position="155"/>
    </location>
</feature>
<dbReference type="InterPro" id="IPR016181">
    <property type="entry name" value="Acyl_CoA_acyltransferase"/>
</dbReference>
<dbReference type="Proteomes" id="UP000596248">
    <property type="component" value="Chromosome"/>
</dbReference>
<gene>
    <name evidence="2" type="ORF">JNE38_20360</name>
</gene>
<proteinExistence type="predicted"/>
<dbReference type="EMBL" id="CP069127">
    <property type="protein sequence ID" value="QRG65915.1"/>
    <property type="molecule type" value="Genomic_DNA"/>
</dbReference>
<evidence type="ECO:0000313" key="2">
    <source>
        <dbReference type="EMBL" id="QRG65915.1"/>
    </source>
</evidence>
<name>A0ABX7FJW2_BRECH</name>
<dbReference type="PROSITE" id="PS51186">
    <property type="entry name" value="GNAT"/>
    <property type="match status" value="1"/>
</dbReference>
<reference evidence="2 3" key="1">
    <citation type="submission" date="2021-01" db="EMBL/GenBank/DDBJ databases">
        <title>Identification of strong promoters based on the transcriptome of Brevibacillus choshinensis.</title>
        <authorList>
            <person name="Yao D."/>
            <person name="Zhang K."/>
            <person name="Wu J."/>
        </authorList>
    </citation>
    <scope>NUCLEOTIDE SEQUENCE [LARGE SCALE GENOMIC DNA]</scope>
    <source>
        <strain evidence="2 3">HPD31-SP3</strain>
    </source>
</reference>
<evidence type="ECO:0000259" key="1">
    <source>
        <dbReference type="PROSITE" id="PS51186"/>
    </source>
</evidence>
<dbReference type="InterPro" id="IPR038764">
    <property type="entry name" value="GNAT_N_AcTrfase_prd"/>
</dbReference>
<keyword evidence="3" id="KW-1185">Reference proteome</keyword>
<organism evidence="2 3">
    <name type="scientific">Brevibacillus choshinensis</name>
    <dbReference type="NCBI Taxonomy" id="54911"/>
    <lineage>
        <taxon>Bacteria</taxon>
        <taxon>Bacillati</taxon>
        <taxon>Bacillota</taxon>
        <taxon>Bacilli</taxon>
        <taxon>Bacillales</taxon>
        <taxon>Paenibacillaceae</taxon>
        <taxon>Brevibacillus</taxon>
    </lineage>
</organism>
<dbReference type="SUPFAM" id="SSF55729">
    <property type="entry name" value="Acyl-CoA N-acyltransferases (Nat)"/>
    <property type="match status" value="1"/>
</dbReference>
<accession>A0ABX7FJW2</accession>
<evidence type="ECO:0000313" key="3">
    <source>
        <dbReference type="Proteomes" id="UP000596248"/>
    </source>
</evidence>
<dbReference type="PANTHER" id="PTHR41700:SF1">
    <property type="entry name" value="N-ACETYLTRANSFERASE DOMAIN-CONTAINING PROTEIN"/>
    <property type="match status" value="1"/>
</dbReference>
<dbReference type="Pfam" id="PF00583">
    <property type="entry name" value="Acetyltransf_1"/>
    <property type="match status" value="1"/>
</dbReference>